<feature type="transmembrane region" description="Helical" evidence="7">
    <location>
        <begin position="228"/>
        <end position="251"/>
    </location>
</feature>
<comment type="function">
    <text evidence="7">Choline transporter.</text>
</comment>
<dbReference type="Pfam" id="PF04515">
    <property type="entry name" value="Choline_transpo"/>
    <property type="match status" value="1"/>
</dbReference>
<accession>A0A7R9A559</accession>
<keyword evidence="4 7" id="KW-1133">Transmembrane helix</keyword>
<dbReference type="EMBL" id="LR899899">
    <property type="protein sequence ID" value="CAD7243185.1"/>
    <property type="molecule type" value="Genomic_DNA"/>
</dbReference>
<feature type="transmembrane region" description="Helical" evidence="7">
    <location>
        <begin position="596"/>
        <end position="616"/>
    </location>
</feature>
<keyword evidence="3 7" id="KW-0812">Transmembrane</keyword>
<organism evidence="9">
    <name type="scientific">Darwinula stevensoni</name>
    <dbReference type="NCBI Taxonomy" id="69355"/>
    <lineage>
        <taxon>Eukaryota</taxon>
        <taxon>Metazoa</taxon>
        <taxon>Ecdysozoa</taxon>
        <taxon>Arthropoda</taxon>
        <taxon>Crustacea</taxon>
        <taxon>Oligostraca</taxon>
        <taxon>Ostracoda</taxon>
        <taxon>Podocopa</taxon>
        <taxon>Podocopida</taxon>
        <taxon>Darwinulocopina</taxon>
        <taxon>Darwinuloidea</taxon>
        <taxon>Darwinulidae</taxon>
        <taxon>Darwinula</taxon>
    </lineage>
</organism>
<feature type="transmembrane region" description="Helical" evidence="7">
    <location>
        <begin position="30"/>
        <end position="52"/>
    </location>
</feature>
<feature type="transmembrane region" description="Helical" evidence="7">
    <location>
        <begin position="312"/>
        <end position="333"/>
    </location>
</feature>
<dbReference type="PANTHER" id="PTHR12385">
    <property type="entry name" value="CHOLINE TRANSPORTER-LIKE (SLC FAMILY 44)"/>
    <property type="match status" value="1"/>
</dbReference>
<feature type="region of interest" description="Disordered" evidence="8">
    <location>
        <begin position="1"/>
        <end position="22"/>
    </location>
</feature>
<protein>
    <recommendedName>
        <fullName evidence="7">Choline transporter-like protein</fullName>
    </recommendedName>
</protein>
<feature type="transmembrane region" description="Helical" evidence="7">
    <location>
        <begin position="257"/>
        <end position="274"/>
    </location>
</feature>
<comment type="similarity">
    <text evidence="2 7">Belongs to the CTL (choline transporter-like) family.</text>
</comment>
<evidence type="ECO:0000313" key="9">
    <source>
        <dbReference type="EMBL" id="CAD7243185.1"/>
    </source>
</evidence>
<dbReference type="GO" id="GO:0022857">
    <property type="term" value="F:transmembrane transporter activity"/>
    <property type="evidence" value="ECO:0007669"/>
    <property type="project" value="UniProtKB-UniRule"/>
</dbReference>
<reference evidence="9" key="1">
    <citation type="submission" date="2020-11" db="EMBL/GenBank/DDBJ databases">
        <authorList>
            <person name="Tran Van P."/>
        </authorList>
    </citation>
    <scope>NUCLEOTIDE SEQUENCE</scope>
</reference>
<evidence type="ECO:0000256" key="2">
    <source>
        <dbReference type="ARBA" id="ARBA00007168"/>
    </source>
</evidence>
<feature type="transmembrane region" description="Helical" evidence="7">
    <location>
        <begin position="637"/>
        <end position="655"/>
    </location>
</feature>
<feature type="transmembrane region" description="Helical" evidence="7">
    <location>
        <begin position="365"/>
        <end position="386"/>
    </location>
</feature>
<evidence type="ECO:0000256" key="8">
    <source>
        <dbReference type="SAM" id="MobiDB-lite"/>
    </source>
</evidence>
<evidence type="ECO:0000256" key="6">
    <source>
        <dbReference type="ARBA" id="ARBA00023180"/>
    </source>
</evidence>
<dbReference type="OrthoDB" id="420519at2759"/>
<evidence type="ECO:0000256" key="5">
    <source>
        <dbReference type="ARBA" id="ARBA00023136"/>
    </source>
</evidence>
<evidence type="ECO:0000256" key="4">
    <source>
        <dbReference type="ARBA" id="ARBA00022989"/>
    </source>
</evidence>
<dbReference type="EMBL" id="CAJPEV010000382">
    <property type="protein sequence ID" value="CAG0884688.1"/>
    <property type="molecule type" value="Genomic_DNA"/>
</dbReference>
<comment type="subcellular location">
    <subcellularLocation>
        <location evidence="7">Cell membrane</location>
        <topology evidence="7">Multi-pass membrane protein</topology>
    </subcellularLocation>
    <subcellularLocation>
        <location evidence="1">Membrane</location>
        <topology evidence="1">Multi-pass membrane protein</topology>
    </subcellularLocation>
</comment>
<proteinExistence type="inferred from homology"/>
<keyword evidence="5 7" id="KW-0472">Membrane</keyword>
<dbReference type="PANTHER" id="PTHR12385:SF14">
    <property type="entry name" value="CHOLINE TRANSPORTER-LIKE 2"/>
    <property type="match status" value="1"/>
</dbReference>
<keyword evidence="6" id="KW-0325">Glycoprotein</keyword>
<dbReference type="InterPro" id="IPR007603">
    <property type="entry name" value="Choline_transptr-like"/>
</dbReference>
<feature type="transmembrane region" description="Helical" evidence="7">
    <location>
        <begin position="492"/>
        <end position="512"/>
    </location>
</feature>
<feature type="transmembrane region" description="Helical" evidence="7">
    <location>
        <begin position="446"/>
        <end position="472"/>
    </location>
</feature>
<keyword evidence="10" id="KW-1185">Reference proteome</keyword>
<dbReference type="Proteomes" id="UP000677054">
    <property type="component" value="Unassembled WGS sequence"/>
</dbReference>
<evidence type="ECO:0000256" key="1">
    <source>
        <dbReference type="ARBA" id="ARBA00004141"/>
    </source>
</evidence>
<dbReference type="GO" id="GO:0005886">
    <property type="term" value="C:plasma membrane"/>
    <property type="evidence" value="ECO:0007669"/>
    <property type="project" value="UniProtKB-SubCell"/>
</dbReference>
<evidence type="ECO:0000313" key="10">
    <source>
        <dbReference type="Proteomes" id="UP000677054"/>
    </source>
</evidence>
<name>A0A7R9A559_9CRUS</name>
<sequence length="706" mass="79490">MGRNNVSDSSLHGDSSTVHGPSKNRSCTDVICLIIFTVFMLGWISIGVYAVIFGDPSRLIHPTNSKGQKCGYDHGLENKSYLVFFDLTKCFHPDVLISGCKTPQVCVEKCPDKTFFAGLPVKNESFDRKDLICDEETDVNVSTDLENLINEGHCARYYLKSESVAYRCLPALPFSDNNEILKGPDGNPILGENGAITVGDLIDGLHSASLLSNIQEVGQRIFQDYRRAWPHILVGLLAGAIISFFFIVLMYCLAAPVIWVSLLAMPVVLGYGIYHSLWRYTSLKDSPEANKTIAEIGFTLHLDVYFQLQQTWLGFAVILMILLLILLLVLIFLRSRIRLAIALIEEGSRAVRDTMSSLTFPVMPFLLQMVAIGFFLVASMSISSLASPEYRVSDIKNCLSPSSGCKEGDLCNPDSFNCSCEEGNPTCIFFGYTGRQELFNIHIMNIFAFLWAICFLSAWGELVLAITFVQWYWSRKKSSLHYPLSYGIWCSIRYHIGTLALGSLLIALLKFIRLALEYLDYQLQKYQQNAVAKAILCCCKCCFYCLEKFLKFMNRNAYVLVAINGYSFCTAIRKTFSLVMRNVVRFAVIDKTTDFLLFLGKLTVVGIVGILSFFVFDKRISFMEDYIPETNYYLTPVFTIVIGTFFIASCFFSVYEMAIDTLFICFLEDCEKNDGSEEKPYAMPKNLMKLLGKKNKAPVQMSSKAL</sequence>
<gene>
    <name evidence="9" type="ORF">DSTB1V02_LOCUS3118</name>
</gene>
<evidence type="ECO:0000256" key="3">
    <source>
        <dbReference type="ARBA" id="ARBA00022692"/>
    </source>
</evidence>
<dbReference type="AlphaFoldDB" id="A0A7R9A559"/>
<evidence type="ECO:0000256" key="7">
    <source>
        <dbReference type="RuleBase" id="RU368066"/>
    </source>
</evidence>